<evidence type="ECO:0000313" key="2">
    <source>
        <dbReference type="Proteomes" id="UP000536624"/>
    </source>
</evidence>
<dbReference type="EMBL" id="JAALLH010000002">
    <property type="protein sequence ID" value="NIY70582.1"/>
    <property type="molecule type" value="Genomic_DNA"/>
</dbReference>
<name>A0A7X6B2M7_STRMQ</name>
<dbReference type="InterPro" id="IPR029058">
    <property type="entry name" value="AB_hydrolase_fold"/>
</dbReference>
<protein>
    <recommendedName>
        <fullName evidence="3">Thioesterase domain-containing protein</fullName>
    </recommendedName>
</protein>
<evidence type="ECO:0008006" key="3">
    <source>
        <dbReference type="Google" id="ProtNLM"/>
    </source>
</evidence>
<reference evidence="1 2" key="1">
    <citation type="submission" date="2020-02" db="EMBL/GenBank/DDBJ databases">
        <title>Streptomyces malaysiensis DSM14702 (JHCC583434, PFL_A843) Genome sequencing and assembly.</title>
        <authorList>
            <person name="Samborskyy M."/>
        </authorList>
    </citation>
    <scope>NUCLEOTIDE SEQUENCE [LARGE SCALE GENOMIC DNA]</scope>
    <source>
        <strain evidence="1 2">DSM 14702</strain>
    </source>
</reference>
<dbReference type="Gene3D" id="3.40.50.1820">
    <property type="entry name" value="alpha/beta hydrolase"/>
    <property type="match status" value="1"/>
</dbReference>
<sequence>MTGRPEGTFSDMYAGMEPDYSIWETTVPEADGQVSAEAYVTRWSADVRNAGRRIRGVLGYCAGSVFAAELARRISEWQNEPPEVVLFDPEVPTGRTLYIQFHQALETMAGVLTPDEIAEVRAEGQSAHGGKDDLVAYGAALGKIFREAGHVAFQRIGLDADRGEELVGTFLSFLTWLAVTTQIDPTAIWARSVAVTSATSTNGLNTVPPEARDGIVARELRFDVEHRDLLRTAEVGRAVTELLARRGR</sequence>
<evidence type="ECO:0000313" key="1">
    <source>
        <dbReference type="EMBL" id="NIY70582.1"/>
    </source>
</evidence>
<accession>A0A7X6B2M7</accession>
<proteinExistence type="predicted"/>
<comment type="caution">
    <text evidence="1">The sequence shown here is derived from an EMBL/GenBank/DDBJ whole genome shotgun (WGS) entry which is preliminary data.</text>
</comment>
<dbReference type="SUPFAM" id="SSF53474">
    <property type="entry name" value="alpha/beta-Hydrolases"/>
    <property type="match status" value="1"/>
</dbReference>
<dbReference type="AlphaFoldDB" id="A0A7X6B2M7"/>
<organism evidence="1 2">
    <name type="scientific">Streptomyces malaysiensis</name>
    <dbReference type="NCBI Taxonomy" id="92644"/>
    <lineage>
        <taxon>Bacteria</taxon>
        <taxon>Bacillati</taxon>
        <taxon>Actinomycetota</taxon>
        <taxon>Actinomycetes</taxon>
        <taxon>Kitasatosporales</taxon>
        <taxon>Streptomycetaceae</taxon>
        <taxon>Streptomyces</taxon>
        <taxon>Streptomyces violaceusniger group</taxon>
    </lineage>
</organism>
<dbReference type="Proteomes" id="UP000536624">
    <property type="component" value="Unassembled WGS sequence"/>
</dbReference>
<gene>
    <name evidence="1" type="ORF">SMALB_8713</name>
</gene>